<organism evidence="16">
    <name type="scientific">Anisakis simplex</name>
    <name type="common">Herring worm</name>
    <dbReference type="NCBI Taxonomy" id="6269"/>
    <lineage>
        <taxon>Eukaryota</taxon>
        <taxon>Metazoa</taxon>
        <taxon>Ecdysozoa</taxon>
        <taxon>Nematoda</taxon>
        <taxon>Chromadorea</taxon>
        <taxon>Rhabditida</taxon>
        <taxon>Spirurina</taxon>
        <taxon>Ascaridomorpha</taxon>
        <taxon>Ascaridoidea</taxon>
        <taxon>Anisakidae</taxon>
        <taxon>Anisakis</taxon>
        <taxon>Anisakis simplex complex</taxon>
    </lineage>
</organism>
<evidence type="ECO:0000256" key="12">
    <source>
        <dbReference type="SAM" id="Coils"/>
    </source>
</evidence>
<protein>
    <recommendedName>
        <fullName evidence="5">Transmembrane protein 98</fullName>
    </recommendedName>
</protein>
<sequence length="204" mass="22830">MCKRRSITPQQYFCRNGNDKSNLLRFSKLRNANMDSIIQLSPLIVIEKLSSAVPLLPINPQLNDYIVRSTNRLMPQFDDLIRAMASDQVDIRILEARASSLVSACWALASPFTMVNCKNIEIIDGALREMDNHVESLRLVIKQAEQRIVEQETLVNNSSHSNSPLKTIIEETSLNEQTISPPSEPLITQSLTSNDEAPADPGNN</sequence>
<keyword evidence="11" id="KW-0472">Membrane</keyword>
<dbReference type="Proteomes" id="UP000267096">
    <property type="component" value="Unassembled WGS sequence"/>
</dbReference>
<evidence type="ECO:0000256" key="1">
    <source>
        <dbReference type="ARBA" id="ARBA00004401"/>
    </source>
</evidence>
<dbReference type="GO" id="GO:0005576">
    <property type="term" value="C:extracellular region"/>
    <property type="evidence" value="ECO:0007669"/>
    <property type="project" value="UniProtKB-SubCell"/>
</dbReference>
<gene>
    <name evidence="14" type="ORF">ASIM_LOCUS11045</name>
</gene>
<dbReference type="PANTHER" id="PTHR32510">
    <property type="entry name" value="TRANSMEMBRANE PROTEIN 98"/>
    <property type="match status" value="1"/>
</dbReference>
<keyword evidence="12" id="KW-0175">Coiled coil</keyword>
<evidence type="ECO:0000313" key="16">
    <source>
        <dbReference type="WBParaSite" id="ASIM_0001148701-mRNA-1"/>
    </source>
</evidence>
<evidence type="ECO:0000313" key="15">
    <source>
        <dbReference type="Proteomes" id="UP000267096"/>
    </source>
</evidence>
<evidence type="ECO:0000256" key="5">
    <source>
        <dbReference type="ARBA" id="ARBA00014380"/>
    </source>
</evidence>
<keyword evidence="8" id="KW-0812">Transmembrane</keyword>
<dbReference type="GO" id="GO:0005789">
    <property type="term" value="C:endoplasmic reticulum membrane"/>
    <property type="evidence" value="ECO:0007669"/>
    <property type="project" value="UniProtKB-SubCell"/>
</dbReference>
<evidence type="ECO:0000256" key="11">
    <source>
        <dbReference type="ARBA" id="ARBA00023136"/>
    </source>
</evidence>
<evidence type="ECO:0000256" key="7">
    <source>
        <dbReference type="ARBA" id="ARBA00022525"/>
    </source>
</evidence>
<evidence type="ECO:0000313" key="14">
    <source>
        <dbReference type="EMBL" id="VDK44229.1"/>
    </source>
</evidence>
<keyword evidence="6" id="KW-1003">Cell membrane</keyword>
<dbReference type="EMBL" id="UYRR01031036">
    <property type="protein sequence ID" value="VDK44229.1"/>
    <property type="molecule type" value="Genomic_DNA"/>
</dbReference>
<dbReference type="PANTHER" id="PTHR32510:SF3">
    <property type="entry name" value="TRANSMEMBRANE PROTEIN 98"/>
    <property type="match status" value="1"/>
</dbReference>
<evidence type="ECO:0000256" key="13">
    <source>
        <dbReference type="SAM" id="MobiDB-lite"/>
    </source>
</evidence>
<name>A0A158PNB3_ANISI</name>
<keyword evidence="9" id="KW-0256">Endoplasmic reticulum</keyword>
<evidence type="ECO:0000256" key="9">
    <source>
        <dbReference type="ARBA" id="ARBA00022824"/>
    </source>
</evidence>
<evidence type="ECO:0000256" key="10">
    <source>
        <dbReference type="ARBA" id="ARBA00022989"/>
    </source>
</evidence>
<evidence type="ECO:0000256" key="4">
    <source>
        <dbReference type="ARBA" id="ARBA00011024"/>
    </source>
</evidence>
<evidence type="ECO:0000256" key="6">
    <source>
        <dbReference type="ARBA" id="ARBA00022475"/>
    </source>
</evidence>
<keyword evidence="15" id="KW-1185">Reference proteome</keyword>
<evidence type="ECO:0000256" key="3">
    <source>
        <dbReference type="ARBA" id="ARBA00004648"/>
    </source>
</evidence>
<feature type="compositionally biased region" description="Polar residues" evidence="13">
    <location>
        <begin position="174"/>
        <end position="195"/>
    </location>
</feature>
<dbReference type="InterPro" id="IPR029668">
    <property type="entry name" value="TMEM98"/>
</dbReference>
<dbReference type="WBParaSite" id="ASIM_0001148701-mRNA-1">
    <property type="protein sequence ID" value="ASIM_0001148701-mRNA-1"/>
    <property type="gene ID" value="ASIM_0001148701"/>
</dbReference>
<reference evidence="14 15" key="2">
    <citation type="submission" date="2018-11" db="EMBL/GenBank/DDBJ databases">
        <authorList>
            <consortium name="Pathogen Informatics"/>
        </authorList>
    </citation>
    <scope>NUCLEOTIDE SEQUENCE [LARGE SCALE GENOMIC DNA]</scope>
</reference>
<accession>A0A158PNB3</accession>
<proteinExistence type="inferred from homology"/>
<evidence type="ECO:0000256" key="2">
    <source>
        <dbReference type="ARBA" id="ARBA00004550"/>
    </source>
</evidence>
<comment type="subcellular location">
    <subcellularLocation>
        <location evidence="1">Cell membrane</location>
        <topology evidence="1">Single-pass type II membrane protein</topology>
    </subcellularLocation>
    <subcellularLocation>
        <location evidence="3">Endoplasmic reticulum membrane</location>
        <topology evidence="3">Single-pass type II membrane protein</topology>
    </subcellularLocation>
    <subcellularLocation>
        <location evidence="2">Secreted</location>
        <location evidence="2">Extracellular exosome</location>
    </subcellularLocation>
</comment>
<feature type="coiled-coil region" evidence="12">
    <location>
        <begin position="127"/>
        <end position="154"/>
    </location>
</feature>
<keyword evidence="7" id="KW-0964">Secreted</keyword>
<keyword evidence="10" id="KW-1133">Transmembrane helix</keyword>
<reference evidence="16" key="1">
    <citation type="submission" date="2016-04" db="UniProtKB">
        <authorList>
            <consortium name="WormBaseParasite"/>
        </authorList>
    </citation>
    <scope>IDENTIFICATION</scope>
</reference>
<dbReference type="AlphaFoldDB" id="A0A158PNB3"/>
<dbReference type="GO" id="GO:0005886">
    <property type="term" value="C:plasma membrane"/>
    <property type="evidence" value="ECO:0007669"/>
    <property type="project" value="UniProtKB-SubCell"/>
</dbReference>
<evidence type="ECO:0000256" key="8">
    <source>
        <dbReference type="ARBA" id="ARBA00022692"/>
    </source>
</evidence>
<feature type="region of interest" description="Disordered" evidence="13">
    <location>
        <begin position="174"/>
        <end position="204"/>
    </location>
</feature>
<dbReference type="OrthoDB" id="5978425at2759"/>
<comment type="similarity">
    <text evidence="4">Belongs to the TMEM98 family.</text>
</comment>